<feature type="chain" id="PRO_5042280845" evidence="2">
    <location>
        <begin position="27"/>
        <end position="201"/>
    </location>
</feature>
<keyword evidence="4" id="KW-0456">Lyase</keyword>
<keyword evidence="5" id="KW-1185">Reference proteome</keyword>
<dbReference type="GO" id="GO:0016829">
    <property type="term" value="F:lyase activity"/>
    <property type="evidence" value="ECO:0007669"/>
    <property type="project" value="UniProtKB-KW"/>
</dbReference>
<evidence type="ECO:0000256" key="2">
    <source>
        <dbReference type="SAM" id="SignalP"/>
    </source>
</evidence>
<evidence type="ECO:0000313" key="4">
    <source>
        <dbReference type="EMBL" id="MDQ0315439.1"/>
    </source>
</evidence>
<feature type="signal peptide" evidence="2">
    <location>
        <begin position="1"/>
        <end position="26"/>
    </location>
</feature>
<feature type="domain" description="VOC" evidence="3">
    <location>
        <begin position="34"/>
        <end position="180"/>
    </location>
</feature>
<organism evidence="4 5">
    <name type="scientific">Amorphus orientalis</name>
    <dbReference type="NCBI Taxonomy" id="649198"/>
    <lineage>
        <taxon>Bacteria</taxon>
        <taxon>Pseudomonadati</taxon>
        <taxon>Pseudomonadota</taxon>
        <taxon>Alphaproteobacteria</taxon>
        <taxon>Hyphomicrobiales</taxon>
        <taxon>Amorphaceae</taxon>
        <taxon>Amorphus</taxon>
    </lineage>
</organism>
<keyword evidence="1" id="KW-0479">Metal-binding</keyword>
<dbReference type="GO" id="GO:0046491">
    <property type="term" value="P:L-methylmalonyl-CoA metabolic process"/>
    <property type="evidence" value="ECO:0007669"/>
    <property type="project" value="TreeGrafter"/>
</dbReference>
<dbReference type="Pfam" id="PF13669">
    <property type="entry name" value="Glyoxalase_4"/>
    <property type="match status" value="1"/>
</dbReference>
<dbReference type="SUPFAM" id="SSF54593">
    <property type="entry name" value="Glyoxalase/Bleomycin resistance protein/Dihydroxybiphenyl dioxygenase"/>
    <property type="match status" value="1"/>
</dbReference>
<dbReference type="PANTHER" id="PTHR43048">
    <property type="entry name" value="METHYLMALONYL-COA EPIMERASE"/>
    <property type="match status" value="1"/>
</dbReference>
<name>A0AAE3VNM6_9HYPH</name>
<accession>A0AAE3VNM6</accession>
<dbReference type="AlphaFoldDB" id="A0AAE3VNM6"/>
<dbReference type="PANTHER" id="PTHR43048:SF6">
    <property type="entry name" value="BLR8189 PROTEIN"/>
    <property type="match status" value="1"/>
</dbReference>
<dbReference type="PROSITE" id="PS51819">
    <property type="entry name" value="VOC"/>
    <property type="match status" value="1"/>
</dbReference>
<dbReference type="InterPro" id="IPR037523">
    <property type="entry name" value="VOC_core"/>
</dbReference>
<dbReference type="InterPro" id="IPR029068">
    <property type="entry name" value="Glyas_Bleomycin-R_OHBP_Dase"/>
</dbReference>
<evidence type="ECO:0000259" key="3">
    <source>
        <dbReference type="PROSITE" id="PS51819"/>
    </source>
</evidence>
<keyword evidence="2" id="KW-0732">Signal</keyword>
<dbReference type="EMBL" id="JAUSUL010000002">
    <property type="protein sequence ID" value="MDQ0315439.1"/>
    <property type="molecule type" value="Genomic_DNA"/>
</dbReference>
<gene>
    <name evidence="4" type="ORF">J2S73_001896</name>
</gene>
<evidence type="ECO:0000256" key="1">
    <source>
        <dbReference type="ARBA" id="ARBA00022723"/>
    </source>
</evidence>
<reference evidence="4" key="1">
    <citation type="submission" date="2023-07" db="EMBL/GenBank/DDBJ databases">
        <title>Genomic Encyclopedia of Type Strains, Phase IV (KMG-IV): sequencing the most valuable type-strain genomes for metagenomic binning, comparative biology and taxonomic classification.</title>
        <authorList>
            <person name="Goeker M."/>
        </authorList>
    </citation>
    <scope>NUCLEOTIDE SEQUENCE</scope>
    <source>
        <strain evidence="4">DSM 21202</strain>
    </source>
</reference>
<sequence length="201" mass="21526">MKARFWMAGVAGLVAAGFAVTAPAAADGLPGMKGMDHVGVTVPDMEEALDFFVNVIGCEKAMSFGPFRDDEGTFMTDLVNVHPRAVIDEIALVRCGNGSNIELFQYQAPDQASEPPKNSDIGGHHIAFYVADIDAAAAYLREQGVRTMMGPVPIEEGPAAGQSIMYFLAPWGLQLEAISYPQGMAYESEGGPVLWSPRDQE</sequence>
<evidence type="ECO:0000313" key="5">
    <source>
        <dbReference type="Proteomes" id="UP001229244"/>
    </source>
</evidence>
<proteinExistence type="predicted"/>
<protein>
    <submittedName>
        <fullName evidence="4">Catechol 2,3-dioxygenase-like lactoylglutathione lyase family enzyme</fullName>
    </submittedName>
</protein>
<dbReference type="Gene3D" id="3.10.180.10">
    <property type="entry name" value="2,3-Dihydroxybiphenyl 1,2-Dioxygenase, domain 1"/>
    <property type="match status" value="1"/>
</dbReference>
<dbReference type="GO" id="GO:0046872">
    <property type="term" value="F:metal ion binding"/>
    <property type="evidence" value="ECO:0007669"/>
    <property type="project" value="UniProtKB-KW"/>
</dbReference>
<dbReference type="GO" id="GO:0004493">
    <property type="term" value="F:methylmalonyl-CoA epimerase activity"/>
    <property type="evidence" value="ECO:0007669"/>
    <property type="project" value="TreeGrafter"/>
</dbReference>
<dbReference type="InterPro" id="IPR051785">
    <property type="entry name" value="MMCE/EMCE_epimerase"/>
</dbReference>
<comment type="caution">
    <text evidence="4">The sequence shown here is derived from an EMBL/GenBank/DDBJ whole genome shotgun (WGS) entry which is preliminary data.</text>
</comment>
<dbReference type="Proteomes" id="UP001229244">
    <property type="component" value="Unassembled WGS sequence"/>
</dbReference>